<feature type="region of interest" description="Disordered" evidence="2">
    <location>
        <begin position="416"/>
        <end position="473"/>
    </location>
</feature>
<dbReference type="VEuPathDB" id="FungiDB:SPBR_04657"/>
<feature type="compositionally biased region" description="Polar residues" evidence="2">
    <location>
        <begin position="846"/>
        <end position="857"/>
    </location>
</feature>
<feature type="compositionally biased region" description="Low complexity" evidence="2">
    <location>
        <begin position="816"/>
        <end position="836"/>
    </location>
</feature>
<keyword evidence="4" id="KW-1185">Reference proteome</keyword>
<comment type="similarity">
    <text evidence="1">Belongs to the CWC25 family.</text>
</comment>
<feature type="compositionally biased region" description="Low complexity" evidence="2">
    <location>
        <begin position="295"/>
        <end position="306"/>
    </location>
</feature>
<feature type="region of interest" description="Disordered" evidence="2">
    <location>
        <begin position="508"/>
        <end position="531"/>
    </location>
</feature>
<feature type="region of interest" description="Disordered" evidence="2">
    <location>
        <begin position="558"/>
        <end position="698"/>
    </location>
</feature>
<dbReference type="GeneID" id="63677855"/>
<feature type="region of interest" description="Disordered" evidence="2">
    <location>
        <begin position="1"/>
        <end position="78"/>
    </location>
</feature>
<feature type="compositionally biased region" description="Basic and acidic residues" evidence="2">
    <location>
        <begin position="606"/>
        <end position="623"/>
    </location>
</feature>
<evidence type="ECO:0000313" key="4">
    <source>
        <dbReference type="Proteomes" id="UP000031575"/>
    </source>
</evidence>
<name>A0A0C2ISI3_9PEZI</name>
<feature type="region of interest" description="Disordered" evidence="2">
    <location>
        <begin position="282"/>
        <end position="327"/>
    </location>
</feature>
<feature type="compositionally biased region" description="Low complexity" evidence="2">
    <location>
        <begin position="21"/>
        <end position="51"/>
    </location>
</feature>
<dbReference type="HOGENOM" id="CLU_312876_0_0_1"/>
<proteinExistence type="inferred from homology"/>
<feature type="compositionally biased region" description="Low complexity" evidence="2">
    <location>
        <begin position="427"/>
        <end position="465"/>
    </location>
</feature>
<feature type="region of interest" description="Disordered" evidence="2">
    <location>
        <begin position="790"/>
        <end position="873"/>
    </location>
</feature>
<dbReference type="PANTHER" id="PTHR16196">
    <property type="entry name" value="CELL CYCLE CONTROL PROTEIN CWF25"/>
    <property type="match status" value="1"/>
</dbReference>
<feature type="region of interest" description="Disordered" evidence="2">
    <location>
        <begin position="222"/>
        <end position="241"/>
    </location>
</feature>
<feature type="compositionally biased region" description="Basic and acidic residues" evidence="2">
    <location>
        <begin position="683"/>
        <end position="698"/>
    </location>
</feature>
<dbReference type="Proteomes" id="UP000031575">
    <property type="component" value="Unassembled WGS sequence"/>
</dbReference>
<dbReference type="AlphaFoldDB" id="A0A0C2ISI3"/>
<protein>
    <recommendedName>
        <fullName evidence="5">Ring finger domain-containing protein</fullName>
    </recommendedName>
</protein>
<comment type="caution">
    <text evidence="3">The sequence shown here is derived from an EMBL/GenBank/DDBJ whole genome shotgun (WGS) entry which is preliminary data.</text>
</comment>
<dbReference type="GO" id="GO:0005684">
    <property type="term" value="C:U2-type spliceosomal complex"/>
    <property type="evidence" value="ECO:0007669"/>
    <property type="project" value="TreeGrafter"/>
</dbReference>
<dbReference type="RefSeq" id="XP_040615967.1">
    <property type="nucleotide sequence ID" value="XM_040762934.1"/>
</dbReference>
<gene>
    <name evidence="3" type="ORF">SPBR_04657</name>
</gene>
<accession>A0A0C2ISI3</accession>
<reference evidence="3 4" key="1">
    <citation type="journal article" date="2014" name="BMC Genomics">
        <title>Comparative genomics of the major fungal agents of human and animal Sporotrichosis: Sporothrix schenckii and Sporothrix brasiliensis.</title>
        <authorList>
            <person name="Teixeira M.M."/>
            <person name="de Almeida L.G."/>
            <person name="Kubitschek-Barreira P."/>
            <person name="Alves F.L."/>
            <person name="Kioshima E.S."/>
            <person name="Abadio A.K."/>
            <person name="Fernandes L."/>
            <person name="Derengowski L.S."/>
            <person name="Ferreira K.S."/>
            <person name="Souza R.C."/>
            <person name="Ruiz J.C."/>
            <person name="de Andrade N.C."/>
            <person name="Paes H.C."/>
            <person name="Nicola A.M."/>
            <person name="Albuquerque P."/>
            <person name="Gerber A.L."/>
            <person name="Martins V.P."/>
            <person name="Peconick L.D."/>
            <person name="Neto A.V."/>
            <person name="Chaucanez C.B."/>
            <person name="Silva P.A."/>
            <person name="Cunha O.L."/>
            <person name="de Oliveira F.F."/>
            <person name="dos Santos T.C."/>
            <person name="Barros A.L."/>
            <person name="Soares M.A."/>
            <person name="de Oliveira L.M."/>
            <person name="Marini M.M."/>
            <person name="Villalobos-Duno H."/>
            <person name="Cunha M.M."/>
            <person name="de Hoog S."/>
            <person name="da Silveira J.F."/>
            <person name="Henrissat B."/>
            <person name="Nino-Vega G.A."/>
            <person name="Cisalpino P.S."/>
            <person name="Mora-Montes H.M."/>
            <person name="Almeida S.R."/>
            <person name="Stajich J.E."/>
            <person name="Lopes-Bezerra L.M."/>
            <person name="Vasconcelos A.T."/>
            <person name="Felipe M.S."/>
        </authorList>
    </citation>
    <scope>NUCLEOTIDE SEQUENCE [LARGE SCALE GENOMIC DNA]</scope>
    <source>
        <strain evidence="3 4">5110</strain>
    </source>
</reference>
<dbReference type="InterPro" id="IPR051376">
    <property type="entry name" value="CWC25_splicing_factor"/>
</dbReference>
<feature type="compositionally biased region" description="Basic residues" evidence="2">
    <location>
        <begin position="558"/>
        <end position="590"/>
    </location>
</feature>
<feature type="compositionally biased region" description="Low complexity" evidence="2">
    <location>
        <begin position="229"/>
        <end position="241"/>
    </location>
</feature>
<dbReference type="PANTHER" id="PTHR16196:SF0">
    <property type="entry name" value="PRE-MRNA-SPLICING FACTOR CWC25 HOMOLOG"/>
    <property type="match status" value="1"/>
</dbReference>
<evidence type="ECO:0000256" key="2">
    <source>
        <dbReference type="SAM" id="MobiDB-lite"/>
    </source>
</evidence>
<sequence>MASHEDAPPPPYSETDIYSQTADSHSTARSSTAAPSTTTSSPDDELIVYTPPVSPPPSITTRELQQPNTVAVDASASPGGGLELGPDIATSAASAAAYFATRPAPPPSPGTDSFDDTHAERQYIVYDLPLAIAANTSPTDLPFPAIQLLQRDVRADDWSTFVSYLLPHSHLSGKVTEAHNNAVIDRKLRAEEDGNSPSTAHLEWLRTQRDSATEGIQLIDTEANDQPHSTSTSPSVSSALSRQQQLEVAASLRQWNDGFFGPRGVIVRLRDDLSGARHDHQIPAQPWAPSPVDTAAAASLAASDSSRPNTMRTPITPSAASQVPADGPRPGALSFAGMTVDGDRVVFGNNRFVADRTGLRIGGLVFDERGISYGNRTIIPAAPPPPPPPPGIHVGLGVPGSRGMSVDAKYGGVAAANVVPPPGRRLSISSTTSSSSSSSSSESSQSSSSSDSGSSSSESAASVGSLPPYNKLDDRQLPAAHAYLQQWLNHPDQPITRDDVKAANEGIRSVDERGAPPAYPGPSMPGLASGPVRAVSKPAEAAALRVEVKNMMKQWKELKRRQKHVYRQQRRARKHMRRQRKHERRQAKRQGRQERRQLRRLHKQERRKEKQIRKEGRRQDRRSGNGPVPVTTIPAVGGGYGTQTTGSAEHAPHSHHGGHNHHGRHSHNGRRGRHHQPHHHTHDPHGHRYDRHYDAHGDNEPYYAAGTQIPGVYNSHSVPGVPGIPFQRGPPGPNPARIAQQIGDAMAARFGNRGAGLGGGLGGAVAPLLGNVFGRGGGGFGRGGGGFGRGGGGGWGGPGAGRGGGSSFGGFGRSRGFGWSAEPEAEPEAPAASPSAGGPPAPRYSDNASPATVSTAAQKYRAAEEAEQTMAEKQAELAEMQQSLQRMINARGERGEEDPKVQVQRRETEQLANELEMLAQHVELLRIDADQTYARELEKKERH</sequence>
<dbReference type="EMBL" id="AWTV01000010">
    <property type="protein sequence ID" value="KIH87957.1"/>
    <property type="molecule type" value="Genomic_DNA"/>
</dbReference>
<dbReference type="GO" id="GO:0000398">
    <property type="term" value="P:mRNA splicing, via spliceosome"/>
    <property type="evidence" value="ECO:0007669"/>
    <property type="project" value="TreeGrafter"/>
</dbReference>
<feature type="compositionally biased region" description="Gly residues" evidence="2">
    <location>
        <begin position="790"/>
        <end position="815"/>
    </location>
</feature>
<evidence type="ECO:0008006" key="5">
    <source>
        <dbReference type="Google" id="ProtNLM"/>
    </source>
</evidence>
<dbReference type="OrthoDB" id="5408998at2759"/>
<feature type="compositionally biased region" description="Basic residues" evidence="2">
    <location>
        <begin position="653"/>
        <end position="682"/>
    </location>
</feature>
<evidence type="ECO:0000313" key="3">
    <source>
        <dbReference type="EMBL" id="KIH87957.1"/>
    </source>
</evidence>
<feature type="compositionally biased region" description="Polar residues" evidence="2">
    <location>
        <begin position="307"/>
        <end position="321"/>
    </location>
</feature>
<organism evidence="3 4">
    <name type="scientific">Sporothrix brasiliensis 5110</name>
    <dbReference type="NCBI Taxonomy" id="1398154"/>
    <lineage>
        <taxon>Eukaryota</taxon>
        <taxon>Fungi</taxon>
        <taxon>Dikarya</taxon>
        <taxon>Ascomycota</taxon>
        <taxon>Pezizomycotina</taxon>
        <taxon>Sordariomycetes</taxon>
        <taxon>Sordariomycetidae</taxon>
        <taxon>Ophiostomatales</taxon>
        <taxon>Ophiostomataceae</taxon>
        <taxon>Sporothrix</taxon>
    </lineage>
</organism>
<evidence type="ECO:0000256" key="1">
    <source>
        <dbReference type="ARBA" id="ARBA00006695"/>
    </source>
</evidence>